<organism evidence="1 2">
    <name type="scientific">Photobacterium marinum</name>
    <dbReference type="NCBI Taxonomy" id="1056511"/>
    <lineage>
        <taxon>Bacteria</taxon>
        <taxon>Pseudomonadati</taxon>
        <taxon>Pseudomonadota</taxon>
        <taxon>Gammaproteobacteria</taxon>
        <taxon>Vibrionales</taxon>
        <taxon>Vibrionaceae</taxon>
        <taxon>Photobacterium</taxon>
    </lineage>
</organism>
<proteinExistence type="predicted"/>
<dbReference type="Proteomes" id="UP000011134">
    <property type="component" value="Unassembled WGS sequence"/>
</dbReference>
<dbReference type="EMBL" id="AMZO01000013">
    <property type="protein sequence ID" value="ELR65994.1"/>
    <property type="molecule type" value="Genomic_DNA"/>
</dbReference>
<reference evidence="1 2" key="1">
    <citation type="submission" date="2012-12" db="EMBL/GenBank/DDBJ databases">
        <title>Genome Assembly of Photobacterium sp. AK15.</title>
        <authorList>
            <person name="Khatri I."/>
            <person name="Vaidya B."/>
            <person name="Srinivas T.N.R."/>
            <person name="Subramanian S."/>
            <person name="Pinnaka A."/>
        </authorList>
    </citation>
    <scope>NUCLEOTIDE SEQUENCE [LARGE SCALE GENOMIC DNA]</scope>
    <source>
        <strain evidence="1 2">AK15</strain>
    </source>
</reference>
<dbReference type="PATRIC" id="fig|1056511.3.peg.1918"/>
<keyword evidence="2" id="KW-1185">Reference proteome</keyword>
<evidence type="ECO:0000313" key="1">
    <source>
        <dbReference type="EMBL" id="ELR65994.1"/>
    </source>
</evidence>
<dbReference type="AlphaFoldDB" id="L8JEN0"/>
<protein>
    <submittedName>
        <fullName evidence="1">Uncharacterized protein</fullName>
    </submittedName>
</protein>
<sequence>MLSDAFVMPHQEYFPNLAAKQATRNVLATELTAITNFNIPTELSATLSTQDLHDNKCGVTQAASTKLIAEGVTASNKGHRVLN</sequence>
<evidence type="ECO:0000313" key="2">
    <source>
        <dbReference type="Proteomes" id="UP000011134"/>
    </source>
</evidence>
<name>L8JEN0_9GAMM</name>
<comment type="caution">
    <text evidence="1">The sequence shown here is derived from an EMBL/GenBank/DDBJ whole genome shotgun (WGS) entry which is preliminary data.</text>
</comment>
<gene>
    <name evidence="1" type="ORF">C942_00433</name>
</gene>
<accession>L8JEN0</accession>